<dbReference type="EMBL" id="OZ075119">
    <property type="protein sequence ID" value="CAL5092863.1"/>
    <property type="molecule type" value="Genomic_DNA"/>
</dbReference>
<feature type="region of interest" description="Disordered" evidence="1">
    <location>
        <begin position="394"/>
        <end position="425"/>
    </location>
</feature>
<reference evidence="3 4" key="2">
    <citation type="submission" date="2024-10" db="EMBL/GenBank/DDBJ databases">
        <authorList>
            <person name="Ryan C."/>
        </authorList>
    </citation>
    <scope>NUCLEOTIDE SEQUENCE [LARGE SCALE GENOMIC DNA]</scope>
</reference>
<keyword evidence="4" id="KW-1185">Reference proteome</keyword>
<reference evidence="4" key="1">
    <citation type="submission" date="2024-06" db="EMBL/GenBank/DDBJ databases">
        <authorList>
            <person name="Ryan C."/>
        </authorList>
    </citation>
    <scope>NUCLEOTIDE SEQUENCE [LARGE SCALE GENOMIC DNA]</scope>
</reference>
<evidence type="ECO:0000313" key="4">
    <source>
        <dbReference type="Proteomes" id="UP001497457"/>
    </source>
</evidence>
<organism evidence="3 4">
    <name type="scientific">Urochloa decumbens</name>
    <dbReference type="NCBI Taxonomy" id="240449"/>
    <lineage>
        <taxon>Eukaryota</taxon>
        <taxon>Viridiplantae</taxon>
        <taxon>Streptophyta</taxon>
        <taxon>Embryophyta</taxon>
        <taxon>Tracheophyta</taxon>
        <taxon>Spermatophyta</taxon>
        <taxon>Magnoliopsida</taxon>
        <taxon>Liliopsida</taxon>
        <taxon>Poales</taxon>
        <taxon>Poaceae</taxon>
        <taxon>PACMAD clade</taxon>
        <taxon>Panicoideae</taxon>
        <taxon>Panicodae</taxon>
        <taxon>Paniceae</taxon>
        <taxon>Melinidinae</taxon>
        <taxon>Urochloa</taxon>
    </lineage>
</organism>
<feature type="compositionally biased region" description="Basic residues" evidence="1">
    <location>
        <begin position="410"/>
        <end position="421"/>
    </location>
</feature>
<protein>
    <recommendedName>
        <fullName evidence="2">DUF1618 domain-containing protein</fullName>
    </recommendedName>
</protein>
<evidence type="ECO:0000259" key="2">
    <source>
        <dbReference type="Pfam" id="PF07762"/>
    </source>
</evidence>
<dbReference type="InterPro" id="IPR011676">
    <property type="entry name" value="DUF1618"/>
</dbReference>
<name>A0ABC9GG91_9POAL</name>
<dbReference type="Pfam" id="PF07762">
    <property type="entry name" value="DUF1618"/>
    <property type="match status" value="1"/>
</dbReference>
<dbReference type="AlphaFoldDB" id="A0ABC9GG91"/>
<accession>A0ABC9GG91</accession>
<evidence type="ECO:0000313" key="3">
    <source>
        <dbReference type="EMBL" id="CAL5092863.1"/>
    </source>
</evidence>
<evidence type="ECO:0000256" key="1">
    <source>
        <dbReference type="SAM" id="MobiDB-lite"/>
    </source>
</evidence>
<feature type="domain" description="DUF1618" evidence="2">
    <location>
        <begin position="211"/>
        <end position="347"/>
    </location>
</feature>
<dbReference type="Proteomes" id="UP001497457">
    <property type="component" value="Chromosome 9rd"/>
</dbReference>
<dbReference type="PANTHER" id="PTHR33074">
    <property type="entry name" value="EXPRESSED PROTEIN-RELATED"/>
    <property type="match status" value="1"/>
</dbReference>
<sequence>MCVHAMTLEAHDPWPLIHPVAIAADDPEHPALADKSTTAAAYTTIGREVEFWFTVSKGMWLLHASNLETLDPYGGDPIRSFVEVICAHKGLVLLRLHTPHRNFPTDYFVYGYNTCGRKGPWVDKLPEIEPLIRSTSSIGLLRRTNHYVVANLLQELNPKTGQLEMFLDCYSSKNNKWSRRQGTLISPDGKEECLWGWQTDRVIPFNKTLLWVDLSRGILLCRSLLDDSSSHAKFHVVPHPSGLLLPDDGLRWEHPQPFWSVGCSKGKVKLVSLRSLQGADAGAEVLTWVLDLDQLEWREEPSTSLNYTRLRADMKSKLQRQNSLPPFDQDNSPCYPVMSTDQRDILYLTVAAQNMAWLLRIDMHTLDDKHICTLEDIANYPRFCEHLNPPYPSDLPKYLNNRSEGDRQLRRPPRRSKRKLSKQPEGEVRYSLQDSRVLLKFLRERPRVVILLIVFILQLPTVT</sequence>
<gene>
    <name evidence="3" type="ORF">URODEC1_LOCUS115112</name>
</gene>
<proteinExistence type="predicted"/>